<keyword evidence="4" id="KW-0418">Kinase</keyword>
<keyword evidence="2" id="KW-0808">Transferase</keyword>
<dbReference type="InterPro" id="IPR021820">
    <property type="entry name" value="S-locus_recpt_kinase_C"/>
</dbReference>
<keyword evidence="8" id="KW-1185">Reference proteome</keyword>
<dbReference type="InterPro" id="IPR000719">
    <property type="entry name" value="Prot_kinase_dom"/>
</dbReference>
<accession>A0A8J4QER3</accession>
<reference evidence="7" key="1">
    <citation type="submission" date="2020-03" db="EMBL/GenBank/DDBJ databases">
        <title>Castanea mollissima Vanexum genome sequencing.</title>
        <authorList>
            <person name="Staton M."/>
        </authorList>
    </citation>
    <scope>NUCLEOTIDE SEQUENCE</scope>
    <source>
        <tissue evidence="7">Leaf</tissue>
    </source>
</reference>
<evidence type="ECO:0000256" key="1">
    <source>
        <dbReference type="ARBA" id="ARBA00022527"/>
    </source>
</evidence>
<feature type="domain" description="Protein kinase" evidence="6">
    <location>
        <begin position="64"/>
        <end position="285"/>
    </location>
</feature>
<evidence type="ECO:0000256" key="5">
    <source>
        <dbReference type="ARBA" id="ARBA00022840"/>
    </source>
</evidence>
<protein>
    <recommendedName>
        <fullName evidence="6">Protein kinase domain-containing protein</fullName>
    </recommendedName>
</protein>
<evidence type="ECO:0000256" key="2">
    <source>
        <dbReference type="ARBA" id="ARBA00022679"/>
    </source>
</evidence>
<evidence type="ECO:0000313" key="7">
    <source>
        <dbReference type="EMBL" id="KAF3945864.1"/>
    </source>
</evidence>
<evidence type="ECO:0000256" key="4">
    <source>
        <dbReference type="ARBA" id="ARBA00022777"/>
    </source>
</evidence>
<evidence type="ECO:0000313" key="8">
    <source>
        <dbReference type="Proteomes" id="UP000737018"/>
    </source>
</evidence>
<dbReference type="Pfam" id="PF11883">
    <property type="entry name" value="DUF3403"/>
    <property type="match status" value="1"/>
</dbReference>
<dbReference type="InterPro" id="IPR011009">
    <property type="entry name" value="Kinase-like_dom_sf"/>
</dbReference>
<dbReference type="PANTHER" id="PTHR27002:SF1095">
    <property type="entry name" value="G-TYPE LECTIN S-RECEPTOR-LIKE SERINE_THREONINE-PROTEIN KINASE RKS1"/>
    <property type="match status" value="1"/>
</dbReference>
<dbReference type="EMBL" id="JRKL02010806">
    <property type="protein sequence ID" value="KAF3945864.1"/>
    <property type="molecule type" value="Genomic_DNA"/>
</dbReference>
<dbReference type="AlphaFoldDB" id="A0A8J4QER3"/>
<dbReference type="Gene3D" id="1.10.510.10">
    <property type="entry name" value="Transferase(Phosphotransferase) domain 1"/>
    <property type="match status" value="3"/>
</dbReference>
<organism evidence="7 8">
    <name type="scientific">Castanea mollissima</name>
    <name type="common">Chinese chestnut</name>
    <dbReference type="NCBI Taxonomy" id="60419"/>
    <lineage>
        <taxon>Eukaryota</taxon>
        <taxon>Viridiplantae</taxon>
        <taxon>Streptophyta</taxon>
        <taxon>Embryophyta</taxon>
        <taxon>Tracheophyta</taxon>
        <taxon>Spermatophyta</taxon>
        <taxon>Magnoliopsida</taxon>
        <taxon>eudicotyledons</taxon>
        <taxon>Gunneridae</taxon>
        <taxon>Pentapetalae</taxon>
        <taxon>rosids</taxon>
        <taxon>fabids</taxon>
        <taxon>Fagales</taxon>
        <taxon>Fagaceae</taxon>
        <taxon>Castanea</taxon>
    </lineage>
</organism>
<dbReference type="Proteomes" id="UP000737018">
    <property type="component" value="Unassembled WGS sequence"/>
</dbReference>
<dbReference type="PANTHER" id="PTHR27002">
    <property type="entry name" value="RECEPTOR-LIKE SERINE/THREONINE-PROTEIN KINASE SD1-8"/>
    <property type="match status" value="1"/>
</dbReference>
<sequence length="337" mass="38129">MVTSIINYFFFMTENRHSTYSYSADSTLPYFKDSPSRRDLDGTRRNSNLPLFDLRTIIAATNNFSIANKLGQGGFGPVYKVVSLNKSPNLHNLISNVFMHQKFHHECLWVLVEYEFVVCNWASPNNSPSCCIHKEEKLLIYEYLPNKSLDSFIFDETKRSCLDWGIDLKARNVLLDNALNPKISDFGMARIVGGDQIEANTNCVVGTYFGVLLLEIVTGKKNNTYHHDGPSSNLIGHVWDLWREDNSMKIVDPLLDETYPANEISRCIQIRLLCVQEHATDRPTMPTVVFMLGNDTHLPSPKRPAFILMGINNSTDRSANAASNSINEITLSQIDGR</sequence>
<proteinExistence type="predicted"/>
<evidence type="ECO:0000256" key="3">
    <source>
        <dbReference type="ARBA" id="ARBA00022741"/>
    </source>
</evidence>
<dbReference type="GO" id="GO:0004674">
    <property type="term" value="F:protein serine/threonine kinase activity"/>
    <property type="evidence" value="ECO:0007669"/>
    <property type="project" value="UniProtKB-KW"/>
</dbReference>
<evidence type="ECO:0000259" key="6">
    <source>
        <dbReference type="SMART" id="SM00220"/>
    </source>
</evidence>
<comment type="caution">
    <text evidence="7">The sequence shown here is derived from an EMBL/GenBank/DDBJ whole genome shotgun (WGS) entry which is preliminary data.</text>
</comment>
<gene>
    <name evidence="7" type="ORF">CMV_027807</name>
</gene>
<dbReference type="OrthoDB" id="5962987at2759"/>
<dbReference type="SUPFAM" id="SSF56112">
    <property type="entry name" value="Protein kinase-like (PK-like)"/>
    <property type="match status" value="1"/>
</dbReference>
<keyword evidence="5" id="KW-0067">ATP-binding</keyword>
<dbReference type="SMART" id="SM00220">
    <property type="entry name" value="S_TKc"/>
    <property type="match status" value="1"/>
</dbReference>
<keyword evidence="1" id="KW-0723">Serine/threonine-protein kinase</keyword>
<dbReference type="GO" id="GO:0005886">
    <property type="term" value="C:plasma membrane"/>
    <property type="evidence" value="ECO:0007669"/>
    <property type="project" value="TreeGrafter"/>
</dbReference>
<dbReference type="GO" id="GO:0005524">
    <property type="term" value="F:ATP binding"/>
    <property type="evidence" value="ECO:0007669"/>
    <property type="project" value="UniProtKB-KW"/>
</dbReference>
<keyword evidence="3" id="KW-0547">Nucleotide-binding</keyword>
<name>A0A8J4QER3_9ROSI</name>